<evidence type="ECO:0008006" key="4">
    <source>
        <dbReference type="Google" id="ProtNLM"/>
    </source>
</evidence>
<evidence type="ECO:0000313" key="3">
    <source>
        <dbReference type="Proteomes" id="UP000238937"/>
    </source>
</evidence>
<protein>
    <recommendedName>
        <fullName evidence="4">DUF4239 domain-containing protein</fullName>
    </recommendedName>
</protein>
<feature type="transmembrane region" description="Helical" evidence="1">
    <location>
        <begin position="190"/>
        <end position="210"/>
    </location>
</feature>
<name>A0A2T1GG89_9CYAN</name>
<dbReference type="InterPro" id="IPR025333">
    <property type="entry name" value="DUF4239"/>
</dbReference>
<keyword evidence="1" id="KW-0812">Transmembrane</keyword>
<dbReference type="EMBL" id="PVWO01000121">
    <property type="protein sequence ID" value="PSB56528.1"/>
    <property type="molecule type" value="Genomic_DNA"/>
</dbReference>
<reference evidence="2 3" key="1">
    <citation type="submission" date="2018-03" db="EMBL/GenBank/DDBJ databases">
        <title>The ancient ancestry and fast evolution of plastids.</title>
        <authorList>
            <person name="Moore K.R."/>
            <person name="Magnabosco C."/>
            <person name="Momper L."/>
            <person name="Gold D.A."/>
            <person name="Bosak T."/>
            <person name="Fournier G.P."/>
        </authorList>
    </citation>
    <scope>NUCLEOTIDE SEQUENCE [LARGE SCALE GENOMIC DNA]</scope>
    <source>
        <strain evidence="2 3">CCALA 037</strain>
    </source>
</reference>
<dbReference type="AlphaFoldDB" id="A0A2T1GG89"/>
<comment type="caution">
    <text evidence="2">The sequence shown here is derived from an EMBL/GenBank/DDBJ whole genome shotgun (WGS) entry which is preliminary data.</text>
</comment>
<proteinExistence type="predicted"/>
<keyword evidence="3" id="KW-1185">Reference proteome</keyword>
<gene>
    <name evidence="2" type="ORF">C7B77_11610</name>
</gene>
<dbReference type="OrthoDB" id="9776669at2"/>
<feature type="transmembrane region" description="Helical" evidence="1">
    <location>
        <begin position="50"/>
        <end position="74"/>
    </location>
</feature>
<feature type="transmembrane region" description="Helical" evidence="1">
    <location>
        <begin position="12"/>
        <end position="29"/>
    </location>
</feature>
<dbReference type="RefSeq" id="WP_106304442.1">
    <property type="nucleotide sequence ID" value="NZ_PVWO01000121.1"/>
</dbReference>
<keyword evidence="1" id="KW-1133">Transmembrane helix</keyword>
<evidence type="ECO:0000256" key="1">
    <source>
        <dbReference type="SAM" id="Phobius"/>
    </source>
</evidence>
<organism evidence="2 3">
    <name type="scientific">Chamaesiphon polymorphus CCALA 037</name>
    <dbReference type="NCBI Taxonomy" id="2107692"/>
    <lineage>
        <taxon>Bacteria</taxon>
        <taxon>Bacillati</taxon>
        <taxon>Cyanobacteriota</taxon>
        <taxon>Cyanophyceae</taxon>
        <taxon>Gomontiellales</taxon>
        <taxon>Chamaesiphonaceae</taxon>
        <taxon>Chamaesiphon</taxon>
    </lineage>
</organism>
<evidence type="ECO:0000313" key="2">
    <source>
        <dbReference type="EMBL" id="PSB56528.1"/>
    </source>
</evidence>
<keyword evidence="1" id="KW-0472">Membrane</keyword>
<sequence length="263" mass="30137">MNLFWLYDLPNTVFAAIVIGFFVSIALIGQQLTRKWVKRIPNHDGRYNELVNTTIATVGVFFGITLGLISVGAWQNFSDINMNVNQEVSSINVLYRAVSLYPEPSRGLLRTNLKEYVHYAIHEEWPSQRKGIVPKGGTDKVTAFQKNLYAYEPVSESMKSVHAETISTFNEMIRQRRTRLQSVATGLPSTLWLVVIFGSLLNIVIPWFLVYDRQLIQDFTIVLMASTIGLLVFLMAAMDYPFRGEFSVTPESFQLMYERMNFR</sequence>
<accession>A0A2T1GG89</accession>
<dbReference type="Proteomes" id="UP000238937">
    <property type="component" value="Unassembled WGS sequence"/>
</dbReference>
<dbReference type="Pfam" id="PF14023">
    <property type="entry name" value="Bestrophin-like"/>
    <property type="match status" value="1"/>
</dbReference>
<feature type="transmembrane region" description="Helical" evidence="1">
    <location>
        <begin position="219"/>
        <end position="238"/>
    </location>
</feature>